<gene>
    <name evidence="2" type="ORF">PSYICH_LOCUS10005</name>
</gene>
<dbReference type="OrthoDB" id="6431883at2759"/>
<dbReference type="InterPro" id="IPR012337">
    <property type="entry name" value="RNaseH-like_sf"/>
</dbReference>
<evidence type="ECO:0000313" key="2">
    <source>
        <dbReference type="EMBL" id="CAH1109216.1"/>
    </source>
</evidence>
<organism evidence="2 3">
    <name type="scientific">Psylliodes chrysocephalus</name>
    <dbReference type="NCBI Taxonomy" id="3402493"/>
    <lineage>
        <taxon>Eukaryota</taxon>
        <taxon>Metazoa</taxon>
        <taxon>Ecdysozoa</taxon>
        <taxon>Arthropoda</taxon>
        <taxon>Hexapoda</taxon>
        <taxon>Insecta</taxon>
        <taxon>Pterygota</taxon>
        <taxon>Neoptera</taxon>
        <taxon>Endopterygota</taxon>
        <taxon>Coleoptera</taxon>
        <taxon>Polyphaga</taxon>
        <taxon>Cucujiformia</taxon>
        <taxon>Chrysomeloidea</taxon>
        <taxon>Chrysomelidae</taxon>
        <taxon>Galerucinae</taxon>
        <taxon>Alticini</taxon>
        <taxon>Psylliodes</taxon>
    </lineage>
</organism>
<feature type="domain" description="SPIN-DOC-like zinc-finger" evidence="1">
    <location>
        <begin position="20"/>
        <end position="62"/>
    </location>
</feature>
<dbReference type="EMBL" id="OV651816">
    <property type="protein sequence ID" value="CAH1109216.1"/>
    <property type="molecule type" value="Genomic_DNA"/>
</dbReference>
<dbReference type="InterPro" id="IPR040647">
    <property type="entry name" value="SPIN-DOC_Znf-C2H2"/>
</dbReference>
<proteinExistence type="predicted"/>
<dbReference type="AlphaFoldDB" id="A0A9P0CVW2"/>
<dbReference type="Proteomes" id="UP001153636">
    <property type="component" value="Chromosome 4"/>
</dbReference>
<dbReference type="SUPFAM" id="SSF53098">
    <property type="entry name" value="Ribonuclease H-like"/>
    <property type="match status" value="1"/>
</dbReference>
<name>A0A9P0CVW2_9CUCU</name>
<evidence type="ECO:0000313" key="3">
    <source>
        <dbReference type="Proteomes" id="UP001153636"/>
    </source>
</evidence>
<evidence type="ECO:0000259" key="1">
    <source>
        <dbReference type="Pfam" id="PF18658"/>
    </source>
</evidence>
<dbReference type="Pfam" id="PF18658">
    <property type="entry name" value="zf-C2H2_12"/>
    <property type="match status" value="1"/>
</dbReference>
<dbReference type="PANTHER" id="PTHR45913:SF21">
    <property type="entry name" value="DUF4371 DOMAIN-CONTAINING PROTEIN"/>
    <property type="match status" value="1"/>
</dbReference>
<protein>
    <recommendedName>
        <fullName evidence="1">SPIN-DOC-like zinc-finger domain-containing protein</fullName>
    </recommendedName>
</protein>
<accession>A0A9P0CVW2</accession>
<keyword evidence="3" id="KW-1185">Reference proteome</keyword>
<sequence>MAEASLKSKRKICDENRAFQDNWEEEYFVVANNHRSTCLICRESITLKKYNIVRHYTKKHKSFNDTFPPSSSIRCEKLTFFKKSLQQEQNVMSVAISQDSAVTRASYEICYILGKHMKPFIDAEIVKECFLSASNVLFDKFSNKNKIISQIKHMQLSDSMCVRRIKDIAKHLSDRIIEDLKNCTFFRLAFDSSTDISATSQCSVYVRYCTENSIHEDFLKFLPMKNQTRGTDYLDVISTFLKNNDIEIKKLVCVCTDGCPSMTGPEKGFISLLKKKYNLTNLLSFHCIIHQENLASRISIAELDAVMKTVINIVNYIRARELNHRKFKNLLEEMNSYYGDVLLHTSVRWLSRGKVIERFFL</sequence>
<reference evidence="2" key="1">
    <citation type="submission" date="2022-01" db="EMBL/GenBank/DDBJ databases">
        <authorList>
            <person name="King R."/>
        </authorList>
    </citation>
    <scope>NUCLEOTIDE SEQUENCE</scope>
</reference>
<dbReference type="PANTHER" id="PTHR45913">
    <property type="entry name" value="EPM2A-INTERACTING PROTEIN 1"/>
    <property type="match status" value="1"/>
</dbReference>